<dbReference type="AlphaFoldDB" id="A0A8E2AKZ8"/>
<organism evidence="1 2">
    <name type="scientific">Obba rivulosa</name>
    <dbReference type="NCBI Taxonomy" id="1052685"/>
    <lineage>
        <taxon>Eukaryota</taxon>
        <taxon>Fungi</taxon>
        <taxon>Dikarya</taxon>
        <taxon>Basidiomycota</taxon>
        <taxon>Agaricomycotina</taxon>
        <taxon>Agaricomycetes</taxon>
        <taxon>Polyporales</taxon>
        <taxon>Gelatoporiaceae</taxon>
        <taxon>Obba</taxon>
    </lineage>
</organism>
<keyword evidence="2" id="KW-1185">Reference proteome</keyword>
<sequence>MHCLDGCFLRGVPEVNRGSSQSLWRQIWSSAVVRYALLLAELDSAGRVQSLRKFYHECKLLATLWPWQRPLRVALQSGRIFSLSRRLGRCSARPSVAWCGNLHRTLAMLLWWVTGYPAIAQGESGRSNPVALAAGCDCGCGTIQLDVTFSQYPSSGTWREWTNCMGAAF</sequence>
<name>A0A8E2AKZ8_9APHY</name>
<evidence type="ECO:0000313" key="2">
    <source>
        <dbReference type="Proteomes" id="UP000250043"/>
    </source>
</evidence>
<accession>A0A8E2AKZ8</accession>
<gene>
    <name evidence="1" type="ORF">OBBRIDRAFT_226947</name>
</gene>
<dbReference type="Proteomes" id="UP000250043">
    <property type="component" value="Unassembled WGS sequence"/>
</dbReference>
<protein>
    <submittedName>
        <fullName evidence="1">Uncharacterized protein</fullName>
    </submittedName>
</protein>
<reference evidence="1 2" key="1">
    <citation type="submission" date="2016-07" db="EMBL/GenBank/DDBJ databases">
        <title>Draft genome of the white-rot fungus Obba rivulosa 3A-2.</title>
        <authorList>
            <consortium name="DOE Joint Genome Institute"/>
            <person name="Miettinen O."/>
            <person name="Riley R."/>
            <person name="Acob R."/>
            <person name="Barry K."/>
            <person name="Cullen D."/>
            <person name="De Vries R."/>
            <person name="Hainaut M."/>
            <person name="Hatakka A."/>
            <person name="Henrissat B."/>
            <person name="Hilden K."/>
            <person name="Kuo R."/>
            <person name="Labutti K."/>
            <person name="Lipzen A."/>
            <person name="Makela M.R."/>
            <person name="Sandor L."/>
            <person name="Spatafora J.W."/>
            <person name="Grigoriev I.V."/>
            <person name="Hibbett D.S."/>
        </authorList>
    </citation>
    <scope>NUCLEOTIDE SEQUENCE [LARGE SCALE GENOMIC DNA]</scope>
    <source>
        <strain evidence="1 2">3A-2</strain>
    </source>
</reference>
<evidence type="ECO:0000313" key="1">
    <source>
        <dbReference type="EMBL" id="OCH86436.1"/>
    </source>
</evidence>
<proteinExistence type="predicted"/>
<dbReference type="EMBL" id="KV722528">
    <property type="protein sequence ID" value="OCH86436.1"/>
    <property type="molecule type" value="Genomic_DNA"/>
</dbReference>